<comment type="subcellular location">
    <subcellularLocation>
        <location evidence="1">Membrane</location>
        <topology evidence="1">Multi-pass membrane protein</topology>
    </subcellularLocation>
</comment>
<keyword evidence="4 5" id="KW-0472">Membrane</keyword>
<feature type="transmembrane region" description="Helical" evidence="5">
    <location>
        <begin position="79"/>
        <end position="102"/>
    </location>
</feature>
<feature type="transmembrane region" description="Helical" evidence="5">
    <location>
        <begin position="108"/>
        <end position="127"/>
    </location>
</feature>
<gene>
    <name evidence="8" type="primary">LOC100900421</name>
</gene>
<keyword evidence="3 5" id="KW-1133">Transmembrane helix</keyword>
<evidence type="ECO:0000313" key="8">
    <source>
        <dbReference type="RefSeq" id="XP_003746590.2"/>
    </source>
</evidence>
<accession>A0AAJ6VZJ6</accession>
<evidence type="ECO:0000259" key="6">
    <source>
        <dbReference type="PROSITE" id="PS50850"/>
    </source>
</evidence>
<dbReference type="InterPro" id="IPR005828">
    <property type="entry name" value="MFS_sugar_transport-like"/>
</dbReference>
<protein>
    <submittedName>
        <fullName evidence="8">Solute carrier family 22 member 8-like</fullName>
    </submittedName>
</protein>
<evidence type="ECO:0000256" key="4">
    <source>
        <dbReference type="ARBA" id="ARBA00023136"/>
    </source>
</evidence>
<name>A0AAJ6VZJ6_9ACAR</name>
<dbReference type="PANTHER" id="PTHR24064">
    <property type="entry name" value="SOLUTE CARRIER FAMILY 22 MEMBER"/>
    <property type="match status" value="1"/>
</dbReference>
<evidence type="ECO:0000256" key="5">
    <source>
        <dbReference type="SAM" id="Phobius"/>
    </source>
</evidence>
<evidence type="ECO:0000313" key="7">
    <source>
        <dbReference type="Proteomes" id="UP000694867"/>
    </source>
</evidence>
<dbReference type="Proteomes" id="UP000694867">
    <property type="component" value="Unplaced"/>
</dbReference>
<reference evidence="8" key="1">
    <citation type="submission" date="2025-08" db="UniProtKB">
        <authorList>
            <consortium name="RefSeq"/>
        </authorList>
    </citation>
    <scope>IDENTIFICATION</scope>
</reference>
<feature type="transmembrane region" description="Helical" evidence="5">
    <location>
        <begin position="192"/>
        <end position="214"/>
    </location>
</feature>
<evidence type="ECO:0000256" key="1">
    <source>
        <dbReference type="ARBA" id="ARBA00004141"/>
    </source>
</evidence>
<dbReference type="KEGG" id="goe:100900421"/>
<dbReference type="InterPro" id="IPR020846">
    <property type="entry name" value="MFS_dom"/>
</dbReference>
<organism evidence="7 8">
    <name type="scientific">Galendromus occidentalis</name>
    <name type="common">western predatory mite</name>
    <dbReference type="NCBI Taxonomy" id="34638"/>
    <lineage>
        <taxon>Eukaryota</taxon>
        <taxon>Metazoa</taxon>
        <taxon>Ecdysozoa</taxon>
        <taxon>Arthropoda</taxon>
        <taxon>Chelicerata</taxon>
        <taxon>Arachnida</taxon>
        <taxon>Acari</taxon>
        <taxon>Parasitiformes</taxon>
        <taxon>Mesostigmata</taxon>
        <taxon>Gamasina</taxon>
        <taxon>Phytoseioidea</taxon>
        <taxon>Phytoseiidae</taxon>
        <taxon>Typhlodrominae</taxon>
        <taxon>Galendromus</taxon>
    </lineage>
</organism>
<dbReference type="RefSeq" id="XP_003746590.2">
    <property type="nucleotide sequence ID" value="XM_003746542.2"/>
</dbReference>
<dbReference type="Pfam" id="PF00083">
    <property type="entry name" value="Sugar_tr"/>
    <property type="match status" value="1"/>
</dbReference>
<evidence type="ECO:0000256" key="2">
    <source>
        <dbReference type="ARBA" id="ARBA00022692"/>
    </source>
</evidence>
<evidence type="ECO:0000256" key="3">
    <source>
        <dbReference type="ARBA" id="ARBA00022989"/>
    </source>
</evidence>
<keyword evidence="2 5" id="KW-0812">Transmembrane</keyword>
<dbReference type="AlphaFoldDB" id="A0AAJ6VZJ6"/>
<dbReference type="Gene3D" id="1.20.1250.20">
    <property type="entry name" value="MFS general substrate transporter like domains"/>
    <property type="match status" value="1"/>
</dbReference>
<dbReference type="GeneID" id="100900421"/>
<dbReference type="GO" id="GO:0016020">
    <property type="term" value="C:membrane"/>
    <property type="evidence" value="ECO:0007669"/>
    <property type="project" value="UniProtKB-SubCell"/>
</dbReference>
<keyword evidence="7" id="KW-1185">Reference proteome</keyword>
<sequence length="392" mass="43701">MLGIMVGNFMFSHISDWYGRRTTCLSSNLCILGGGIACSLAPSFPIWISTRMVTAFGLGGNQNGPITLSMESTNPKERALLALGANFGWVMGMIILPVFPLFIHDWRFFQFAISLSSIPMLVLIWLVDESPRWLIAMRKVDQAKTVLTRILVRSDMQEMTDDLDEILSRALAEQSRATLAESRVTLANLFEAWTPAITTSIFFILFPISTFVYYNLLYAILALDTDGLFANQQWAGIFEIPTLILIYPSVKYFNRRTLHCFTNSVTVICCALLSMYPDADSVTLMILATLAKTGVQIASSVLGIHVNEIYPTRMRGLALGSCVTASRIGSILSPFSHEQDVFDENILNSVASLVALMLSTRLKETYGKPLPDKFEDSQDEQDKVSHRRICDC</sequence>
<dbReference type="InterPro" id="IPR036259">
    <property type="entry name" value="MFS_trans_sf"/>
</dbReference>
<feature type="transmembrane region" description="Helical" evidence="5">
    <location>
        <begin position="234"/>
        <end position="250"/>
    </location>
</feature>
<feature type="transmembrane region" description="Helical" evidence="5">
    <location>
        <begin position="282"/>
        <end position="306"/>
    </location>
</feature>
<proteinExistence type="predicted"/>
<feature type="transmembrane region" description="Helical" evidence="5">
    <location>
        <begin position="257"/>
        <end position="276"/>
    </location>
</feature>
<feature type="domain" description="Major facilitator superfamily (MFS) profile" evidence="6">
    <location>
        <begin position="1"/>
        <end position="367"/>
    </location>
</feature>
<dbReference type="PROSITE" id="PS50850">
    <property type="entry name" value="MFS"/>
    <property type="match status" value="1"/>
</dbReference>
<dbReference type="GO" id="GO:0022857">
    <property type="term" value="F:transmembrane transporter activity"/>
    <property type="evidence" value="ECO:0007669"/>
    <property type="project" value="InterPro"/>
</dbReference>
<dbReference type="SUPFAM" id="SSF103473">
    <property type="entry name" value="MFS general substrate transporter"/>
    <property type="match status" value="1"/>
</dbReference>